<evidence type="ECO:0000313" key="16">
    <source>
        <dbReference type="EMBL" id="KAF7777530.1"/>
    </source>
</evidence>
<comment type="caution">
    <text evidence="16">The sequence shown here is derived from an EMBL/GenBank/DDBJ whole genome shotgun (WGS) entry which is preliminary data.</text>
</comment>
<evidence type="ECO:0000256" key="4">
    <source>
        <dbReference type="ARBA" id="ARBA00022692"/>
    </source>
</evidence>
<dbReference type="SFLD" id="SFLDS00003">
    <property type="entry name" value="Haloacid_Dehalogenase"/>
    <property type="match status" value="1"/>
</dbReference>
<comment type="subcellular location">
    <subcellularLocation>
        <location evidence="1 14">Membrane</location>
        <topology evidence="1 14">Multi-pass membrane protein</topology>
    </subcellularLocation>
</comment>
<evidence type="ECO:0000256" key="6">
    <source>
        <dbReference type="ARBA" id="ARBA00022837"/>
    </source>
</evidence>
<evidence type="ECO:0000256" key="3">
    <source>
        <dbReference type="ARBA" id="ARBA00022568"/>
    </source>
</evidence>
<organism evidence="16 17">
    <name type="scientific">Agaricus bisporus var. burnettii</name>
    <dbReference type="NCBI Taxonomy" id="192524"/>
    <lineage>
        <taxon>Eukaryota</taxon>
        <taxon>Fungi</taxon>
        <taxon>Dikarya</taxon>
        <taxon>Basidiomycota</taxon>
        <taxon>Agaricomycotina</taxon>
        <taxon>Agaricomycetes</taxon>
        <taxon>Agaricomycetidae</taxon>
        <taxon>Agaricales</taxon>
        <taxon>Agaricineae</taxon>
        <taxon>Agaricaceae</taxon>
        <taxon>Agaricus</taxon>
    </lineage>
</organism>
<keyword evidence="4 14" id="KW-0812">Transmembrane</keyword>
<evidence type="ECO:0000256" key="8">
    <source>
        <dbReference type="ARBA" id="ARBA00022842"/>
    </source>
</evidence>
<dbReference type="SFLD" id="SFLDG00002">
    <property type="entry name" value="C1.7:_P-type_atpase_like"/>
    <property type="match status" value="1"/>
</dbReference>
<dbReference type="InterPro" id="IPR044492">
    <property type="entry name" value="P_typ_ATPase_HD_dom"/>
</dbReference>
<dbReference type="GO" id="GO:0005388">
    <property type="term" value="F:P-type calcium transporter activity"/>
    <property type="evidence" value="ECO:0007669"/>
    <property type="project" value="UniProtKB-EC"/>
</dbReference>
<feature type="transmembrane region" description="Helical" evidence="14">
    <location>
        <begin position="95"/>
        <end position="114"/>
    </location>
</feature>
<dbReference type="InterPro" id="IPR001757">
    <property type="entry name" value="P_typ_ATPase"/>
</dbReference>
<dbReference type="InterPro" id="IPR023299">
    <property type="entry name" value="ATPase_P-typ_cyto_dom_N"/>
</dbReference>
<evidence type="ECO:0000256" key="11">
    <source>
        <dbReference type="ARBA" id="ARBA00023065"/>
    </source>
</evidence>
<feature type="transmembrane region" description="Helical" evidence="14">
    <location>
        <begin position="932"/>
        <end position="952"/>
    </location>
</feature>
<dbReference type="FunFam" id="3.40.1110.10:FF:000003">
    <property type="entry name" value="Calcium-transporting ATPase"/>
    <property type="match status" value="1"/>
</dbReference>
<dbReference type="Pfam" id="PF00690">
    <property type="entry name" value="Cation_ATPase_N"/>
    <property type="match status" value="1"/>
</dbReference>
<keyword evidence="12 14" id="KW-0472">Membrane</keyword>
<comment type="function">
    <text evidence="14">Catalyzes the hydrolysis of ATP coupled with the transport of calcium.</text>
</comment>
<feature type="transmembrane region" description="Helical" evidence="14">
    <location>
        <begin position="833"/>
        <end position="857"/>
    </location>
</feature>
<accession>A0A8H7F525</accession>
<keyword evidence="6 14" id="KW-0106">Calcium</keyword>
<dbReference type="Pfam" id="PF00122">
    <property type="entry name" value="E1-E2_ATPase"/>
    <property type="match status" value="1"/>
</dbReference>
<keyword evidence="9" id="KW-1278">Translocase</keyword>
<feature type="transmembrane region" description="Helical" evidence="14">
    <location>
        <begin position="66"/>
        <end position="83"/>
    </location>
</feature>
<dbReference type="GO" id="GO:0016887">
    <property type="term" value="F:ATP hydrolysis activity"/>
    <property type="evidence" value="ECO:0007669"/>
    <property type="project" value="InterPro"/>
</dbReference>
<dbReference type="Pfam" id="PF13246">
    <property type="entry name" value="Cation_ATPase"/>
    <property type="match status" value="1"/>
</dbReference>
<dbReference type="InterPro" id="IPR004014">
    <property type="entry name" value="ATPase_P-typ_cation-transptr_N"/>
</dbReference>
<evidence type="ECO:0000256" key="14">
    <source>
        <dbReference type="RuleBase" id="RU361146"/>
    </source>
</evidence>
<dbReference type="CDD" id="cd02083">
    <property type="entry name" value="P-type_ATPase_SERCA"/>
    <property type="match status" value="1"/>
</dbReference>
<sequence>MPSSLLQDPWTKAPNDIFQHYSVDSKRGLSSSQATHHAELYGKNELPEEPPTPLLELILEQFKDQLVLILLASAVISFVLALFDDSPDSTLAGAFVEPMVILIILIANATVGVLQESSAEQAIDALKEYSPDEAKVFRSGKLTRIHACQLVPGDIVSVSVGDKIPADCRLVSISSSSFRVDQAILTGESASVHKTVDVVPDSKAVKQDMTNIMFSGTTVVNGSARAVVVFTGQHTAIGHIHKSISSQTSEKTPLKRKLDDFGDMLAKVITVICILVWLVNFRHFWDPAHHNVLKGAIYYFKIAVALAVAAIPEGLAAVITACLALGTKKMAQKNAIVRNLPSVETLGCTNVICSDKTGTLTTNQMSVSRFLVIDGNTIAPKEFTVDGTTFAPFGAVYSTDGKEAFNDLKSDPVQRLVEIASICNDAKIVYHPDKNSYSNVGEPTEAALRVLVEKIGCVDDELNKSLRSFTPAERANAVNDIFERQIPRLLTFEFTRDRKMMSVLVRFNGTGALFVKGAPESVLERCTSVLVQGKVVPLTPTLRATLLDRVLAYASDGLRTLALAYVNRDDIDATHYQSDSSKDYSRFEESLTFVSIVGMLDPPRPEVREAVANCRAAGIRVICITGDNKRTAETICKQIGIFDEKEDLTGKSYTGKEFEALSQQEKINAVQRASLFSRTEPNHKSQLVDLLQGLGLVVAMTGDGVNDAPALKKADIGVAMGSGTDVAKLAADMVLTDSNFATIEKAVEEGRLIYNNTKQFIRYLISSNIGEVVSIFLTVLLGMPEALIPVQLLWVNLVTDSLPATALGFNPPDNSIMRLPPRNSREPLVSQWLFFRYLTIGIYVGCATVFGYAWWFVLYSGGPQISFYQLTHFHQCSSLFPEIGCEMFTNTMARHATTMSLSILVTVEMFNAMNSLSENESLLRLPVWKNKYLVAAIALSMALHFMILYVPFFTTMFVITPLNFDEWVAVLCISAPVIVIDEILKFISATYIDPPSKIKF</sequence>
<dbReference type="InterPro" id="IPR008250">
    <property type="entry name" value="ATPase_P-typ_transduc_dom_A_sf"/>
</dbReference>
<dbReference type="InterPro" id="IPR036412">
    <property type="entry name" value="HAD-like_sf"/>
</dbReference>
<keyword evidence="8" id="KW-0460">Magnesium</keyword>
<evidence type="ECO:0000256" key="12">
    <source>
        <dbReference type="ARBA" id="ARBA00023136"/>
    </source>
</evidence>
<dbReference type="NCBIfam" id="TIGR01116">
    <property type="entry name" value="ATPase-IIA1_Ca"/>
    <property type="match status" value="1"/>
</dbReference>
<feature type="transmembrane region" description="Helical" evidence="14">
    <location>
        <begin position="264"/>
        <end position="285"/>
    </location>
</feature>
<dbReference type="InterPro" id="IPR005782">
    <property type="entry name" value="P-type_ATPase_IIA"/>
</dbReference>
<evidence type="ECO:0000256" key="1">
    <source>
        <dbReference type="ARBA" id="ARBA00004141"/>
    </source>
</evidence>
<dbReference type="Pfam" id="PF08282">
    <property type="entry name" value="Hydrolase_3"/>
    <property type="match status" value="1"/>
</dbReference>
<comment type="catalytic activity">
    <reaction evidence="14">
        <text>Ca(2+)(in) + ATP + H2O = Ca(2+)(out) + ADP + phosphate + H(+)</text>
        <dbReference type="Rhea" id="RHEA:18105"/>
        <dbReference type="ChEBI" id="CHEBI:15377"/>
        <dbReference type="ChEBI" id="CHEBI:15378"/>
        <dbReference type="ChEBI" id="CHEBI:29108"/>
        <dbReference type="ChEBI" id="CHEBI:30616"/>
        <dbReference type="ChEBI" id="CHEBI:43474"/>
        <dbReference type="ChEBI" id="CHEBI:456216"/>
        <dbReference type="EC" id="7.2.2.10"/>
    </reaction>
</comment>
<evidence type="ECO:0000256" key="5">
    <source>
        <dbReference type="ARBA" id="ARBA00022741"/>
    </source>
</evidence>
<dbReference type="EC" id="7.2.2.10" evidence="14"/>
<dbReference type="GO" id="GO:0016020">
    <property type="term" value="C:membrane"/>
    <property type="evidence" value="ECO:0007669"/>
    <property type="project" value="UniProtKB-SubCell"/>
</dbReference>
<feature type="transmembrane region" description="Helical" evidence="14">
    <location>
        <begin position="297"/>
        <end position="325"/>
    </location>
</feature>
<dbReference type="AlphaFoldDB" id="A0A8H7F525"/>
<dbReference type="SMART" id="SM00831">
    <property type="entry name" value="Cation_ATPase_N"/>
    <property type="match status" value="1"/>
</dbReference>
<comment type="similarity">
    <text evidence="13 14">Belongs to the cation transport ATPase (P-type) (TC 3.A.3) family.</text>
</comment>
<dbReference type="PROSITE" id="PS00154">
    <property type="entry name" value="ATPASE_E1_E2"/>
    <property type="match status" value="1"/>
</dbReference>
<name>A0A8H7F525_AGABI</name>
<evidence type="ECO:0000256" key="2">
    <source>
        <dbReference type="ARBA" id="ARBA00022448"/>
    </source>
</evidence>
<dbReference type="InterPro" id="IPR059000">
    <property type="entry name" value="ATPase_P-type_domA"/>
</dbReference>
<keyword evidence="3 14" id="KW-0109">Calcium transport</keyword>
<dbReference type="Gene3D" id="2.70.150.10">
    <property type="entry name" value="Calcium-transporting ATPase, cytoplasmic transduction domain A"/>
    <property type="match status" value="1"/>
</dbReference>
<dbReference type="InterPro" id="IPR018303">
    <property type="entry name" value="ATPase_P-typ_P_site"/>
</dbReference>
<keyword evidence="10 14" id="KW-1133">Transmembrane helix</keyword>
<dbReference type="EMBL" id="JABXXO010000005">
    <property type="protein sequence ID" value="KAF7777530.1"/>
    <property type="molecule type" value="Genomic_DNA"/>
</dbReference>
<dbReference type="FunFam" id="1.20.1110.10:FF:000027">
    <property type="entry name" value="Calcium-transporting ATPase, putative"/>
    <property type="match status" value="1"/>
</dbReference>
<dbReference type="Gene3D" id="3.40.1110.10">
    <property type="entry name" value="Calcium-transporting ATPase, cytoplasmic domain N"/>
    <property type="match status" value="1"/>
</dbReference>
<evidence type="ECO:0000256" key="13">
    <source>
        <dbReference type="ARBA" id="ARBA00038148"/>
    </source>
</evidence>
<dbReference type="GO" id="GO:0005524">
    <property type="term" value="F:ATP binding"/>
    <property type="evidence" value="ECO:0007669"/>
    <property type="project" value="UniProtKB-KW"/>
</dbReference>
<evidence type="ECO:0000313" key="17">
    <source>
        <dbReference type="Proteomes" id="UP000629468"/>
    </source>
</evidence>
<dbReference type="NCBIfam" id="TIGR01494">
    <property type="entry name" value="ATPase_P-type"/>
    <property type="match status" value="3"/>
</dbReference>
<gene>
    <name evidence="16" type="ORF">Agabi119p4_3602</name>
</gene>
<evidence type="ECO:0000256" key="7">
    <source>
        <dbReference type="ARBA" id="ARBA00022840"/>
    </source>
</evidence>
<dbReference type="InterPro" id="IPR023298">
    <property type="entry name" value="ATPase_P-typ_TM_dom_sf"/>
</dbReference>
<dbReference type="FunFam" id="1.20.1110.10:FF:000037">
    <property type="entry name" value="Calcium-transporting ATPase, putative"/>
    <property type="match status" value="1"/>
</dbReference>
<dbReference type="FunFam" id="2.70.150.10:FF:000014">
    <property type="entry name" value="Calcium-transporting ATPase, putative"/>
    <property type="match status" value="1"/>
</dbReference>
<dbReference type="PRINTS" id="PR00121">
    <property type="entry name" value="NAKATPASE"/>
</dbReference>
<feature type="transmembrane region" description="Helical" evidence="14">
    <location>
        <begin position="967"/>
        <end position="992"/>
    </location>
</feature>
<keyword evidence="7 14" id="KW-0067">ATP-binding</keyword>
<dbReference type="PANTHER" id="PTHR42861">
    <property type="entry name" value="CALCIUM-TRANSPORTING ATPASE"/>
    <property type="match status" value="1"/>
</dbReference>
<comment type="caution">
    <text evidence="14">Lacks conserved residue(s) required for the propagation of feature annotation.</text>
</comment>
<evidence type="ECO:0000256" key="9">
    <source>
        <dbReference type="ARBA" id="ARBA00022967"/>
    </source>
</evidence>
<dbReference type="SFLD" id="SFLDF00027">
    <property type="entry name" value="p-type_atpase"/>
    <property type="match status" value="1"/>
</dbReference>
<dbReference type="SUPFAM" id="SSF81660">
    <property type="entry name" value="Metal cation-transporting ATPase, ATP-binding domain N"/>
    <property type="match status" value="1"/>
</dbReference>
<keyword evidence="11 14" id="KW-0406">Ion transport</keyword>
<proteinExistence type="inferred from homology"/>
<dbReference type="Gene3D" id="1.20.1110.10">
    <property type="entry name" value="Calcium-transporting ATPase, transmembrane domain"/>
    <property type="match status" value="1"/>
</dbReference>
<dbReference type="SUPFAM" id="SSF81665">
    <property type="entry name" value="Calcium ATPase, transmembrane domain M"/>
    <property type="match status" value="1"/>
</dbReference>
<protein>
    <recommendedName>
        <fullName evidence="14">Calcium-transporting ATPase</fullName>
        <ecNumber evidence="14">7.2.2.10</ecNumber>
    </recommendedName>
</protein>
<dbReference type="SUPFAM" id="SSF81653">
    <property type="entry name" value="Calcium ATPase, transduction domain A"/>
    <property type="match status" value="1"/>
</dbReference>
<keyword evidence="5 14" id="KW-0547">Nucleotide-binding</keyword>
<dbReference type="FunFam" id="3.40.50.1000:FF:000001">
    <property type="entry name" value="Phospholipid-transporting ATPase IC"/>
    <property type="match status" value="1"/>
</dbReference>
<dbReference type="SUPFAM" id="SSF56784">
    <property type="entry name" value="HAD-like"/>
    <property type="match status" value="1"/>
</dbReference>
<dbReference type="PRINTS" id="PR00119">
    <property type="entry name" value="CATATPASE"/>
</dbReference>
<reference evidence="16 17" key="1">
    <citation type="journal article" name="Sci. Rep.">
        <title>Telomere-to-telomere assembled and centromere annotated genomes of the two main subspecies of the button mushroom Agaricus bisporus reveal especially polymorphic chromosome ends.</title>
        <authorList>
            <person name="Sonnenberg A.S.M."/>
            <person name="Sedaghat-Telgerd N."/>
            <person name="Lavrijssen B."/>
            <person name="Ohm R.A."/>
            <person name="Hendrickx P.M."/>
            <person name="Scholtmeijer K."/>
            <person name="Baars J.J.P."/>
            <person name="van Peer A."/>
        </authorList>
    </citation>
    <scope>NUCLEOTIDE SEQUENCE [LARGE SCALE GENOMIC DNA]</scope>
    <source>
        <strain evidence="16 17">H119_p4</strain>
    </source>
</reference>
<evidence type="ECO:0000259" key="15">
    <source>
        <dbReference type="SMART" id="SM00831"/>
    </source>
</evidence>
<dbReference type="Gene3D" id="3.40.50.1000">
    <property type="entry name" value="HAD superfamily/HAD-like"/>
    <property type="match status" value="1"/>
</dbReference>
<dbReference type="Pfam" id="PF00689">
    <property type="entry name" value="Cation_ATPase_C"/>
    <property type="match status" value="1"/>
</dbReference>
<dbReference type="InterPro" id="IPR023214">
    <property type="entry name" value="HAD_sf"/>
</dbReference>
<dbReference type="FunFam" id="3.40.50.1000:FF:000028">
    <property type="entry name" value="Calcium-transporting P-type ATPase, putative"/>
    <property type="match status" value="1"/>
</dbReference>
<dbReference type="Proteomes" id="UP000629468">
    <property type="component" value="Unassembled WGS sequence"/>
</dbReference>
<keyword evidence="2 14" id="KW-0813">Transport</keyword>
<dbReference type="InterPro" id="IPR006068">
    <property type="entry name" value="ATPase_P-typ_cation-transptr_C"/>
</dbReference>
<feature type="domain" description="Cation-transporting P-type ATPase N-terminal" evidence="15">
    <location>
        <begin position="8"/>
        <end position="82"/>
    </location>
</feature>
<dbReference type="GO" id="GO:0005384">
    <property type="term" value="F:manganese ion transmembrane transporter activity"/>
    <property type="evidence" value="ECO:0007669"/>
    <property type="project" value="UniProtKB-ARBA"/>
</dbReference>
<evidence type="ECO:0000256" key="10">
    <source>
        <dbReference type="ARBA" id="ARBA00022989"/>
    </source>
</evidence>
<feature type="transmembrane region" description="Helical" evidence="14">
    <location>
        <begin position="760"/>
        <end position="781"/>
    </location>
</feature>